<proteinExistence type="predicted"/>
<dbReference type="PRINTS" id="PR00507">
    <property type="entry name" value="N12N6MTFRASE"/>
</dbReference>
<dbReference type="RefSeq" id="WP_139466368.1">
    <property type="nucleotide sequence ID" value="NZ_VDHJ01000017.1"/>
</dbReference>
<evidence type="ECO:0000313" key="11">
    <source>
        <dbReference type="Proteomes" id="UP000312032"/>
    </source>
</evidence>
<evidence type="ECO:0000259" key="7">
    <source>
        <dbReference type="Pfam" id="PF20466"/>
    </source>
</evidence>
<feature type="domain" description="MmeI-like C-terminal" evidence="8">
    <location>
        <begin position="869"/>
        <end position="949"/>
    </location>
</feature>
<evidence type="ECO:0000313" key="10">
    <source>
        <dbReference type="EMBL" id="TNL94865.1"/>
    </source>
</evidence>
<dbReference type="InterPro" id="IPR046817">
    <property type="entry name" value="MmeI_N"/>
</dbReference>
<sequence>MSVAKTHLEVLTEVERSAAARRFSEEWADRGYEKGDTATFWNELLRTVVGMHDIVTSVRYEERTDARGFIDVTIADAKTIIEQKSLGVSLDKPDVRQGQQVTPFEQARNYANTLPYSQRPRYIIVCNFGQFRIHDLERQRPDQNYLSFTLAELPEQFHLLDFLIDPQRSRQQREERVTMDAGELIATLYRALRQQYIDPDSAASQHSLNVLCVRLVFCLFAEDAGLFGKDAFYSYLHGTPANRIRGRLLELFEVLDTPVDQRDPYLTDDLRSFPYVNGGLFSAKANGAVEIPNFTDEIKDLLLDEVSRDTNWAEISPTIFGGVFESTLNPETRASGGMHYTSPENIHKVIDPLFLDDLKTELAEILAESGVSANKRRKKITAFHDKIAGLTFFDPACGSGNFLTETYISLRRLENKILSELSNQQTFLDVGGESPLKISLDQFYGIEINDFAVSVASTALWIAQLQANIEAQTIVTGVIEDLPLVDAANIHHGNALHKDWSEVIEPAECDYIIGNPPFLGNSKLSAEQKEDRVTIFGKDGGLLDYVACWYKLAADFMAGTTCEAALVSTNSIVQGQQVTPLWKPLFADGISINFAHRTFTWSNEAKDQAHVFCVIIGFSHVERPNKVAWTYRRASAEERAAGAPREIGERHAVEHLNGYLVDAPSVFIERRSKPLSNVPGMAQGFKPADGGNLLLSPEERDELIAAEPGAGKWIRKFSMGQEFINGDDRYCLWLPEITGPELKALPHVRAHIDACREWRLVQTQTGDAYKLADRPHLLRPTSKFKDGTYIGVPKVSSQRRKFIPLGFVDDGMIPGDKLYFIPSDSRYIFGVLMSTFHNAWMRVVGGRLKSDYSYANTIVYNNMVFPDATDAQVTAIESAAQAVIDARELYPGESLADLYDPDNDFLHPELVKAHRTLDRAVEQAYGVDFSALPEAEREQAIVNHLFELYVKETDEA</sequence>
<dbReference type="InterPro" id="IPR050953">
    <property type="entry name" value="N4_N6_ade-DNA_methylase"/>
</dbReference>
<feature type="domain" description="MmeI-like N-terminal" evidence="5">
    <location>
        <begin position="19"/>
        <end position="195"/>
    </location>
</feature>
<dbReference type="EC" id="2.1.1.72" evidence="1"/>
<dbReference type="Proteomes" id="UP000312032">
    <property type="component" value="Unassembled WGS sequence"/>
</dbReference>
<gene>
    <name evidence="10" type="ORF">FHE74_09960</name>
</gene>
<comment type="caution">
    <text evidence="10">The sequence shown here is derived from an EMBL/GenBank/DDBJ whole genome shotgun (WGS) entry which is preliminary data.</text>
</comment>
<dbReference type="PANTHER" id="PTHR33841">
    <property type="entry name" value="DNA METHYLTRANSFERASE YEEA-RELATED"/>
    <property type="match status" value="1"/>
</dbReference>
<evidence type="ECO:0000256" key="2">
    <source>
        <dbReference type="ARBA" id="ARBA00022603"/>
    </source>
</evidence>
<dbReference type="Pfam" id="PF20467">
    <property type="entry name" value="MmeI_C"/>
    <property type="match status" value="1"/>
</dbReference>
<evidence type="ECO:0000259" key="8">
    <source>
        <dbReference type="Pfam" id="PF20467"/>
    </source>
</evidence>
<dbReference type="InterPro" id="IPR002052">
    <property type="entry name" value="DNA_methylase_N6_adenine_CS"/>
</dbReference>
<dbReference type="Pfam" id="PF20473">
    <property type="entry name" value="MmeI_Mtase"/>
    <property type="match status" value="1"/>
</dbReference>
<comment type="catalytic activity">
    <reaction evidence="4">
        <text>a 2'-deoxyadenosine in DNA + S-adenosyl-L-methionine = an N(6)-methyl-2'-deoxyadenosine in DNA + S-adenosyl-L-homocysteine + H(+)</text>
        <dbReference type="Rhea" id="RHEA:15197"/>
        <dbReference type="Rhea" id="RHEA-COMP:12418"/>
        <dbReference type="Rhea" id="RHEA-COMP:12419"/>
        <dbReference type="ChEBI" id="CHEBI:15378"/>
        <dbReference type="ChEBI" id="CHEBI:57856"/>
        <dbReference type="ChEBI" id="CHEBI:59789"/>
        <dbReference type="ChEBI" id="CHEBI:90615"/>
        <dbReference type="ChEBI" id="CHEBI:90616"/>
        <dbReference type="EC" id="2.1.1.72"/>
    </reaction>
</comment>
<dbReference type="GO" id="GO:0032259">
    <property type="term" value="P:methylation"/>
    <property type="evidence" value="ECO:0007669"/>
    <property type="project" value="UniProtKB-KW"/>
</dbReference>
<evidence type="ECO:0000259" key="5">
    <source>
        <dbReference type="Pfam" id="PF20464"/>
    </source>
</evidence>
<keyword evidence="11" id="KW-1185">Reference proteome</keyword>
<protein>
    <recommendedName>
        <fullName evidence="1">site-specific DNA-methyltransferase (adenine-specific)</fullName>
        <ecNumber evidence="1">2.1.1.72</ecNumber>
    </recommendedName>
</protein>
<evidence type="ECO:0000259" key="6">
    <source>
        <dbReference type="Pfam" id="PF20465"/>
    </source>
</evidence>
<dbReference type="SUPFAM" id="SSF53335">
    <property type="entry name" value="S-adenosyl-L-methionine-dependent methyltransferases"/>
    <property type="match status" value="1"/>
</dbReference>
<dbReference type="EMBL" id="VDHJ01000017">
    <property type="protein sequence ID" value="TNL94865.1"/>
    <property type="molecule type" value="Genomic_DNA"/>
</dbReference>
<dbReference type="OrthoDB" id="4280289at2"/>
<evidence type="ECO:0000256" key="3">
    <source>
        <dbReference type="ARBA" id="ARBA00022679"/>
    </source>
</evidence>
<dbReference type="InterPro" id="IPR046818">
    <property type="entry name" value="MmeI_C"/>
</dbReference>
<feature type="domain" description="MmeI-like DNA-methyltransferase" evidence="9">
    <location>
        <begin position="373"/>
        <end position="623"/>
    </location>
</feature>
<dbReference type="Pfam" id="PF20466">
    <property type="entry name" value="MmeI_TRD"/>
    <property type="match status" value="1"/>
</dbReference>
<dbReference type="Pfam" id="PF20465">
    <property type="entry name" value="MmeI_hel"/>
    <property type="match status" value="1"/>
</dbReference>
<dbReference type="InterPro" id="IPR046819">
    <property type="entry name" value="MmeI_hel"/>
</dbReference>
<evidence type="ECO:0000259" key="9">
    <source>
        <dbReference type="Pfam" id="PF20473"/>
    </source>
</evidence>
<feature type="domain" description="MmeI-like helicase spacer" evidence="6">
    <location>
        <begin position="206"/>
        <end position="281"/>
    </location>
</feature>
<dbReference type="GO" id="GO:0009007">
    <property type="term" value="F:site-specific DNA-methyltransferase (adenine-specific) activity"/>
    <property type="evidence" value="ECO:0007669"/>
    <property type="project" value="UniProtKB-EC"/>
</dbReference>
<keyword evidence="3 10" id="KW-0808">Transferase</keyword>
<dbReference type="Gene3D" id="3.40.50.150">
    <property type="entry name" value="Vaccinia Virus protein VP39"/>
    <property type="match status" value="1"/>
</dbReference>
<dbReference type="PANTHER" id="PTHR33841:SF1">
    <property type="entry name" value="DNA METHYLTRANSFERASE A"/>
    <property type="match status" value="1"/>
</dbReference>
<dbReference type="Pfam" id="PF20464">
    <property type="entry name" value="MmeI_N"/>
    <property type="match status" value="1"/>
</dbReference>
<name>A0A5C4U3C8_9CORY</name>
<evidence type="ECO:0000256" key="1">
    <source>
        <dbReference type="ARBA" id="ARBA00011900"/>
    </source>
</evidence>
<organism evidence="10 11">
    <name type="scientific">Corynebacterium tapiri</name>
    <dbReference type="NCBI Taxonomy" id="1448266"/>
    <lineage>
        <taxon>Bacteria</taxon>
        <taxon>Bacillati</taxon>
        <taxon>Actinomycetota</taxon>
        <taxon>Actinomycetes</taxon>
        <taxon>Mycobacteriales</taxon>
        <taxon>Corynebacteriaceae</taxon>
        <taxon>Corynebacterium</taxon>
    </lineage>
</organism>
<dbReference type="InterPro" id="IPR046816">
    <property type="entry name" value="MmeI_Mtase"/>
</dbReference>
<accession>A0A5C4U3C8</accession>
<feature type="domain" description="MmeI-like target recognition" evidence="7">
    <location>
        <begin position="663"/>
        <end position="867"/>
    </location>
</feature>
<dbReference type="InterPro" id="IPR046820">
    <property type="entry name" value="MmeI_TRD"/>
</dbReference>
<dbReference type="PROSITE" id="PS00092">
    <property type="entry name" value="N6_MTASE"/>
    <property type="match status" value="1"/>
</dbReference>
<reference evidence="10 11" key="1">
    <citation type="submission" date="2019-06" db="EMBL/GenBank/DDBJ databases">
        <authorList>
            <person name="Li J."/>
        </authorList>
    </citation>
    <scope>NUCLEOTIDE SEQUENCE [LARGE SCALE GENOMIC DNA]</scope>
    <source>
        <strain evidence="10 11">LMG 28165</strain>
    </source>
</reference>
<dbReference type="AlphaFoldDB" id="A0A5C4U3C8"/>
<dbReference type="GO" id="GO:0003676">
    <property type="term" value="F:nucleic acid binding"/>
    <property type="evidence" value="ECO:0007669"/>
    <property type="project" value="InterPro"/>
</dbReference>
<dbReference type="InterPro" id="IPR029063">
    <property type="entry name" value="SAM-dependent_MTases_sf"/>
</dbReference>
<evidence type="ECO:0000256" key="4">
    <source>
        <dbReference type="ARBA" id="ARBA00047942"/>
    </source>
</evidence>
<keyword evidence="2 10" id="KW-0489">Methyltransferase</keyword>